<comment type="caution">
    <text evidence="1">The sequence shown here is derived from an EMBL/GenBank/DDBJ whole genome shotgun (WGS) entry which is preliminary data.</text>
</comment>
<evidence type="ECO:0000313" key="2">
    <source>
        <dbReference type="Proteomes" id="UP000295066"/>
    </source>
</evidence>
<dbReference type="NCBIfam" id="TIGR02122">
    <property type="entry name" value="TRAP_TAXI"/>
    <property type="match status" value="1"/>
</dbReference>
<dbReference type="PANTHER" id="PTHR42941">
    <property type="entry name" value="SLL1037 PROTEIN"/>
    <property type="match status" value="1"/>
</dbReference>
<dbReference type="EMBL" id="SORI01000001">
    <property type="protein sequence ID" value="TDY64888.1"/>
    <property type="molecule type" value="Genomic_DNA"/>
</dbReference>
<gene>
    <name evidence="1" type="ORF">C8D99_10134</name>
</gene>
<dbReference type="Pfam" id="PF16868">
    <property type="entry name" value="NMT1_3"/>
    <property type="match status" value="1"/>
</dbReference>
<keyword evidence="2" id="KW-1185">Reference proteome</keyword>
<sequence>MRKSIIAAVVVLALIFAAGPMIVGAEAKSYRLNIATATTGGAYYPIGNAMAQIWSKNIKEVTRASAQSTAGTPQNVELMMNEEVQIAIGQNGICYYAFYGKGTYEGKPPYKEMRGMFTLYPNVMHWIVRKDAGMKSVADFKGKKFVPGQVASATEINSREMMEAYGLNYMKDQGETNVTADFLGYNEAVDLLKNAQTDGTHIAGGVPTAAIMDVLSSGAGELISMEEDKIKEIVEKYPWYFPFTIPAGSYPNQDKDVRTLALSNILFTDVRQDEELVYLLTKATYEFHDDLVAAHKATAYTVLENSLNGMTIPLHKGAVKYLKEKGVNVPDKLIVD</sequence>
<evidence type="ECO:0008006" key="3">
    <source>
        <dbReference type="Google" id="ProtNLM"/>
    </source>
</evidence>
<dbReference type="RefSeq" id="WP_166669931.1">
    <property type="nucleotide sequence ID" value="NZ_SORI01000001.1"/>
</dbReference>
<proteinExistence type="predicted"/>
<dbReference type="SUPFAM" id="SSF53850">
    <property type="entry name" value="Periplasmic binding protein-like II"/>
    <property type="match status" value="1"/>
</dbReference>
<dbReference type="Proteomes" id="UP000295066">
    <property type="component" value="Unassembled WGS sequence"/>
</dbReference>
<dbReference type="PANTHER" id="PTHR42941:SF1">
    <property type="entry name" value="SLL1037 PROTEIN"/>
    <property type="match status" value="1"/>
</dbReference>
<dbReference type="InterPro" id="IPR011852">
    <property type="entry name" value="TRAP_TAXI"/>
</dbReference>
<organism evidence="1 2">
    <name type="scientific">Aminivibrio pyruvatiphilus</name>
    <dbReference type="NCBI Taxonomy" id="1005740"/>
    <lineage>
        <taxon>Bacteria</taxon>
        <taxon>Thermotogati</taxon>
        <taxon>Synergistota</taxon>
        <taxon>Synergistia</taxon>
        <taxon>Synergistales</taxon>
        <taxon>Aminobacteriaceae</taxon>
        <taxon>Aminivibrio</taxon>
    </lineage>
</organism>
<protein>
    <recommendedName>
        <fullName evidence="3">TRAP transporter TAXI family solute receptor</fullName>
    </recommendedName>
</protein>
<accession>A0A4R8MIM6</accession>
<dbReference type="AlphaFoldDB" id="A0A4R8MIM6"/>
<name>A0A4R8MIM6_9BACT</name>
<dbReference type="Gene3D" id="3.40.190.10">
    <property type="entry name" value="Periplasmic binding protein-like II"/>
    <property type="match status" value="2"/>
</dbReference>
<reference evidence="1 2" key="1">
    <citation type="submission" date="2019-03" db="EMBL/GenBank/DDBJ databases">
        <title>Genomic Encyclopedia of Type Strains, Phase IV (KMG-IV): sequencing the most valuable type-strain genomes for metagenomic binning, comparative biology and taxonomic classification.</title>
        <authorList>
            <person name="Goeker M."/>
        </authorList>
    </citation>
    <scope>NUCLEOTIDE SEQUENCE [LARGE SCALE GENOMIC DNA]</scope>
    <source>
        <strain evidence="1 2">DSM 25964</strain>
    </source>
</reference>
<evidence type="ECO:0000313" key="1">
    <source>
        <dbReference type="EMBL" id="TDY64888.1"/>
    </source>
</evidence>
<dbReference type="CDD" id="cd13520">
    <property type="entry name" value="PBP2_TAXI_TRAP"/>
    <property type="match status" value="1"/>
</dbReference>